<dbReference type="PANTHER" id="PTHR11575:SF42">
    <property type="entry name" value="SULFUR OXIDATION PROTEIN SOXB"/>
    <property type="match status" value="1"/>
</dbReference>
<evidence type="ECO:0000259" key="4">
    <source>
        <dbReference type="Pfam" id="PF02872"/>
    </source>
</evidence>
<dbReference type="GO" id="GO:0030288">
    <property type="term" value="C:outer membrane-bounded periplasmic space"/>
    <property type="evidence" value="ECO:0007669"/>
    <property type="project" value="TreeGrafter"/>
</dbReference>
<dbReference type="Gene3D" id="3.90.780.10">
    <property type="entry name" value="5'-Nucleotidase, C-terminal domain"/>
    <property type="match status" value="1"/>
</dbReference>
<dbReference type="Pfam" id="PF02872">
    <property type="entry name" value="5_nucleotid_C"/>
    <property type="match status" value="1"/>
</dbReference>
<keyword evidence="2" id="KW-0547">Nucleotide-binding</keyword>
<keyword evidence="6" id="KW-1185">Reference proteome</keyword>
<dbReference type="EMBL" id="FOOH01000002">
    <property type="protein sequence ID" value="SFF62273.1"/>
    <property type="molecule type" value="Genomic_DNA"/>
</dbReference>
<evidence type="ECO:0000313" key="6">
    <source>
        <dbReference type="Proteomes" id="UP000199116"/>
    </source>
</evidence>
<dbReference type="Proteomes" id="UP000199116">
    <property type="component" value="Unassembled WGS sequence"/>
</dbReference>
<dbReference type="SUPFAM" id="SSF56300">
    <property type="entry name" value="Metallo-dependent phosphatases"/>
    <property type="match status" value="1"/>
</dbReference>
<gene>
    <name evidence="5" type="ORF">SAMN04488033_10237</name>
</gene>
<dbReference type="GO" id="GO:0009166">
    <property type="term" value="P:nucleotide catabolic process"/>
    <property type="evidence" value="ECO:0007669"/>
    <property type="project" value="InterPro"/>
</dbReference>
<protein>
    <submittedName>
        <fullName evidence="5">5'-nucleotidase</fullName>
    </submittedName>
</protein>
<reference evidence="6" key="1">
    <citation type="submission" date="2016-10" db="EMBL/GenBank/DDBJ databases">
        <authorList>
            <person name="Varghese N."/>
            <person name="Submissions S."/>
        </authorList>
    </citation>
    <scope>NUCLEOTIDE SEQUENCE [LARGE SCALE GENOMIC DNA]</scope>
    <source>
        <strain evidence="6">DSM 23515</strain>
    </source>
</reference>
<dbReference type="Gene3D" id="3.60.21.10">
    <property type="match status" value="1"/>
</dbReference>
<evidence type="ECO:0000313" key="5">
    <source>
        <dbReference type="EMBL" id="SFF62273.1"/>
    </source>
</evidence>
<evidence type="ECO:0000256" key="2">
    <source>
        <dbReference type="RuleBase" id="RU362119"/>
    </source>
</evidence>
<evidence type="ECO:0000256" key="1">
    <source>
        <dbReference type="ARBA" id="ARBA00022729"/>
    </source>
</evidence>
<sequence length="561" mass="63580">MITIIQKTKNMNFKKRIKPILLLFSGVLGLSLFTSCLNAEGKNKNSKRENTTKITILQTADIHGQLDAHPELFWENEEIKFKNRGGLAHIQTLFEEERAKNPNTIILDGGDLIQGSGYAALSEGKIFPDIIKNMDYDLIVPGNWEVVYGKQVMMDVLQGFETPVIVQNMFHEKDKKELFPPYWTKEIEGVKLGFIGINDPDVPVRQNPIFSEGIGFSGLDEGVQELIQKMKTEEKVDALFLVTHFGIFKQIELANNPIAKDVDYIFGNDTHERVRQPIEGKYAKVTEPGAFGSFVGKLNLYFRDGEIVDEEYELMEVDPEKYAANPEIAGLVKKAKAPYKEHLETVIGYTETPLYRYLTVENPMDNMITDAARWKTGADISISNGFRFGNPIVPKNGEAAPITRANLWNLLPVNEKVKTGKASGKQIKEWLENEMHNAFAQNSTERFGGWLVRFSGMEVDFNSQNKKGERIQSVTVKGEEMQDDEYYTISACVRPGDPIDNLCRMPNVKDVEVKDYTIHELVEEYLQKHSPVSPKLDGRAYCEYLGEKSFSTVPGTDYKFQ</sequence>
<keyword evidence="1" id="KW-0732">Signal</keyword>
<evidence type="ECO:0000259" key="3">
    <source>
        <dbReference type="Pfam" id="PF00149"/>
    </source>
</evidence>
<proteinExistence type="inferred from homology"/>
<dbReference type="GO" id="GO:0016787">
    <property type="term" value="F:hydrolase activity"/>
    <property type="evidence" value="ECO:0007669"/>
    <property type="project" value="UniProtKB-KW"/>
</dbReference>
<dbReference type="GO" id="GO:0000166">
    <property type="term" value="F:nucleotide binding"/>
    <property type="evidence" value="ECO:0007669"/>
    <property type="project" value="UniProtKB-KW"/>
</dbReference>
<dbReference type="InterPro" id="IPR006179">
    <property type="entry name" value="5_nucleotidase/apyrase"/>
</dbReference>
<dbReference type="Pfam" id="PF00149">
    <property type="entry name" value="Metallophos"/>
    <property type="match status" value="1"/>
</dbReference>
<dbReference type="PANTHER" id="PTHR11575">
    <property type="entry name" value="5'-NUCLEOTIDASE-RELATED"/>
    <property type="match status" value="1"/>
</dbReference>
<dbReference type="SUPFAM" id="SSF55816">
    <property type="entry name" value="5'-nucleotidase (syn. UDP-sugar hydrolase), C-terminal domain"/>
    <property type="match status" value="1"/>
</dbReference>
<dbReference type="PRINTS" id="PR01607">
    <property type="entry name" value="APYRASEFAMLY"/>
</dbReference>
<dbReference type="InterPro" id="IPR004843">
    <property type="entry name" value="Calcineurin-like_PHP"/>
</dbReference>
<comment type="similarity">
    <text evidence="2">Belongs to the 5'-nucleotidase family.</text>
</comment>
<dbReference type="InterPro" id="IPR029052">
    <property type="entry name" value="Metallo-depent_PP-like"/>
</dbReference>
<dbReference type="InterPro" id="IPR008334">
    <property type="entry name" value="5'-Nucleotdase_C"/>
</dbReference>
<keyword evidence="2" id="KW-0378">Hydrolase</keyword>
<dbReference type="InterPro" id="IPR036907">
    <property type="entry name" value="5'-Nucleotdase_C_sf"/>
</dbReference>
<dbReference type="AlphaFoldDB" id="A0A1I2K763"/>
<feature type="domain" description="Calcineurin-like phosphoesterase" evidence="3">
    <location>
        <begin position="55"/>
        <end position="271"/>
    </location>
</feature>
<feature type="domain" description="5'-Nucleotidase C-terminal" evidence="4">
    <location>
        <begin position="347"/>
        <end position="489"/>
    </location>
</feature>
<organism evidence="5 6">
    <name type="scientific">Salegentibacter agarivorans</name>
    <dbReference type="NCBI Taxonomy" id="345907"/>
    <lineage>
        <taxon>Bacteria</taxon>
        <taxon>Pseudomonadati</taxon>
        <taxon>Bacteroidota</taxon>
        <taxon>Flavobacteriia</taxon>
        <taxon>Flavobacteriales</taxon>
        <taxon>Flavobacteriaceae</taxon>
        <taxon>Salegentibacter</taxon>
    </lineage>
</organism>
<accession>A0A1I2K763</accession>
<name>A0A1I2K763_9FLAO</name>